<keyword evidence="2" id="KW-0560">Oxidoreductase</keyword>
<accession>A0AA38RJN1</accession>
<proteinExistence type="inferred from homology"/>
<dbReference type="PRINTS" id="PR00081">
    <property type="entry name" value="GDHRDH"/>
</dbReference>
<dbReference type="AlphaFoldDB" id="A0AA38RJN1"/>
<sequence length="322" mass="35244">MAPSRSVIVTGGTVNLGYYAALAIARDHPDYLVVLSSRSDKNHAAEEINRKFGRESAVFMPLDLGNLDNVRSYAKTWFSKGYPPIQALVLNAGLQFPGTLQKTVDGLESTFGINHVGHALLFHLLCPSLAPNARVVVVSSGTHDPAQKSGLPDAVYTSAEDLAHPPPSMVNVPGRQRYASSKLANILWTYVLDRKLRQRVPDRGIAVNAFDPGLMPGTGLAREGTGVERFLWNRVLPRVMPLLRLLLSPNIHKPEESGAALARAAVGSDLQGVSGKYFEGLKEIKSSKDSYDEKKQEDLWEWTVKYLAKGDAGDLARFEELK</sequence>
<protein>
    <submittedName>
        <fullName evidence="3">Dehydrogenase reductase protein</fullName>
    </submittedName>
</protein>
<evidence type="ECO:0000313" key="3">
    <source>
        <dbReference type="EMBL" id="KAJ9149320.1"/>
    </source>
</evidence>
<name>A0AA38RJN1_9PEZI</name>
<reference evidence="3" key="1">
    <citation type="submission" date="2022-07" db="EMBL/GenBank/DDBJ databases">
        <title>Fungi with potential for degradation of polypropylene.</title>
        <authorList>
            <person name="Gostincar C."/>
        </authorList>
    </citation>
    <scope>NUCLEOTIDE SEQUENCE</scope>
    <source>
        <strain evidence="3">EXF-13308</strain>
    </source>
</reference>
<dbReference type="EMBL" id="JANBVO010000010">
    <property type="protein sequence ID" value="KAJ9149320.1"/>
    <property type="molecule type" value="Genomic_DNA"/>
</dbReference>
<evidence type="ECO:0000256" key="1">
    <source>
        <dbReference type="ARBA" id="ARBA00006484"/>
    </source>
</evidence>
<dbReference type="Pfam" id="PF00106">
    <property type="entry name" value="adh_short"/>
    <property type="match status" value="1"/>
</dbReference>
<evidence type="ECO:0000313" key="4">
    <source>
        <dbReference type="Proteomes" id="UP001174694"/>
    </source>
</evidence>
<gene>
    <name evidence="3" type="ORF">NKR23_g4262</name>
</gene>
<organism evidence="3 4">
    <name type="scientific">Pleurostoma richardsiae</name>
    <dbReference type="NCBI Taxonomy" id="41990"/>
    <lineage>
        <taxon>Eukaryota</taxon>
        <taxon>Fungi</taxon>
        <taxon>Dikarya</taxon>
        <taxon>Ascomycota</taxon>
        <taxon>Pezizomycotina</taxon>
        <taxon>Sordariomycetes</taxon>
        <taxon>Sordariomycetidae</taxon>
        <taxon>Calosphaeriales</taxon>
        <taxon>Pleurostomataceae</taxon>
        <taxon>Pleurostoma</taxon>
    </lineage>
</organism>
<dbReference type="InterPro" id="IPR036291">
    <property type="entry name" value="NAD(P)-bd_dom_sf"/>
</dbReference>
<comment type="caution">
    <text evidence="3">The sequence shown here is derived from an EMBL/GenBank/DDBJ whole genome shotgun (WGS) entry which is preliminary data.</text>
</comment>
<dbReference type="PANTHER" id="PTHR24320">
    <property type="entry name" value="RETINOL DEHYDROGENASE"/>
    <property type="match status" value="1"/>
</dbReference>
<dbReference type="SUPFAM" id="SSF51735">
    <property type="entry name" value="NAD(P)-binding Rossmann-fold domains"/>
    <property type="match status" value="1"/>
</dbReference>
<dbReference type="Gene3D" id="3.40.50.720">
    <property type="entry name" value="NAD(P)-binding Rossmann-like Domain"/>
    <property type="match status" value="1"/>
</dbReference>
<dbReference type="InterPro" id="IPR002347">
    <property type="entry name" value="SDR_fam"/>
</dbReference>
<dbReference type="GO" id="GO:0016491">
    <property type="term" value="F:oxidoreductase activity"/>
    <property type="evidence" value="ECO:0007669"/>
    <property type="project" value="UniProtKB-KW"/>
</dbReference>
<evidence type="ECO:0000256" key="2">
    <source>
        <dbReference type="ARBA" id="ARBA00023002"/>
    </source>
</evidence>
<dbReference type="PANTHER" id="PTHR24320:SF152">
    <property type="entry name" value="SHORT-CHAIN DEHYDROGENASE_REDUCTASE FAMILY PROTEIN"/>
    <property type="match status" value="1"/>
</dbReference>
<dbReference type="Proteomes" id="UP001174694">
    <property type="component" value="Unassembled WGS sequence"/>
</dbReference>
<keyword evidence="4" id="KW-1185">Reference proteome</keyword>
<comment type="similarity">
    <text evidence="1">Belongs to the short-chain dehydrogenases/reductases (SDR) family.</text>
</comment>